<evidence type="ECO:0000313" key="1">
    <source>
        <dbReference type="EMBL" id="GMN74700.1"/>
    </source>
</evidence>
<feature type="non-terminal residue" evidence="1">
    <location>
        <position position="1"/>
    </location>
</feature>
<organism evidence="1 2">
    <name type="scientific">Ficus carica</name>
    <name type="common">Common fig</name>
    <dbReference type="NCBI Taxonomy" id="3494"/>
    <lineage>
        <taxon>Eukaryota</taxon>
        <taxon>Viridiplantae</taxon>
        <taxon>Streptophyta</taxon>
        <taxon>Embryophyta</taxon>
        <taxon>Tracheophyta</taxon>
        <taxon>Spermatophyta</taxon>
        <taxon>Magnoliopsida</taxon>
        <taxon>eudicotyledons</taxon>
        <taxon>Gunneridae</taxon>
        <taxon>Pentapetalae</taxon>
        <taxon>rosids</taxon>
        <taxon>fabids</taxon>
        <taxon>Rosales</taxon>
        <taxon>Moraceae</taxon>
        <taxon>Ficeae</taxon>
        <taxon>Ficus</taxon>
    </lineage>
</organism>
<gene>
    <name evidence="1" type="ORF">TIFTF001_052430</name>
</gene>
<keyword evidence="2" id="KW-1185">Reference proteome</keyword>
<comment type="caution">
    <text evidence="1">The sequence shown here is derived from an EMBL/GenBank/DDBJ whole genome shotgun (WGS) entry which is preliminary data.</text>
</comment>
<proteinExistence type="predicted"/>
<evidence type="ECO:0000313" key="2">
    <source>
        <dbReference type="Proteomes" id="UP001187192"/>
    </source>
</evidence>
<reference evidence="1" key="1">
    <citation type="submission" date="2023-07" db="EMBL/GenBank/DDBJ databases">
        <title>draft genome sequence of fig (Ficus carica).</title>
        <authorList>
            <person name="Takahashi T."/>
            <person name="Nishimura K."/>
        </authorList>
    </citation>
    <scope>NUCLEOTIDE SEQUENCE</scope>
</reference>
<dbReference type="AlphaFoldDB" id="A0AA88EH87"/>
<name>A0AA88EH87_FICCA</name>
<protein>
    <submittedName>
        <fullName evidence="1">Uncharacterized protein</fullName>
    </submittedName>
</protein>
<dbReference type="PANTHER" id="PTHR35218">
    <property type="entry name" value="RNASE H DOMAIN-CONTAINING PROTEIN"/>
    <property type="match status" value="1"/>
</dbReference>
<dbReference type="PANTHER" id="PTHR35218:SF9">
    <property type="entry name" value="ENDONUCLEASE_EXONUCLEASE_PHOSPHATASE DOMAIN-CONTAINING PROTEIN"/>
    <property type="match status" value="1"/>
</dbReference>
<dbReference type="EMBL" id="BTGU01010955">
    <property type="protein sequence ID" value="GMN74700.1"/>
    <property type="molecule type" value="Genomic_DNA"/>
</dbReference>
<accession>A0AA88EH87</accession>
<sequence>MSSPCMVFLSETRLFGRRATNLRKRLGFDGMIHVDSEGRSGGIALLWRDAWHVSLRNFLRSHIDVDVISDSGDQWQFTDSWKTLQLDGSPSCLVSGLTACAGSLRRWGSKTF</sequence>
<dbReference type="Proteomes" id="UP001187192">
    <property type="component" value="Unassembled WGS sequence"/>
</dbReference>